<dbReference type="Gene3D" id="3.40.50.300">
    <property type="entry name" value="P-loop containing nucleotide triphosphate hydrolases"/>
    <property type="match status" value="1"/>
</dbReference>
<keyword evidence="2" id="KW-0812">Transmembrane</keyword>
<evidence type="ECO:0000259" key="3">
    <source>
        <dbReference type="Pfam" id="PF05707"/>
    </source>
</evidence>
<organism evidence="4 5">
    <name type="scientific">Ramlibacter humi</name>
    <dbReference type="NCBI Taxonomy" id="2530451"/>
    <lineage>
        <taxon>Bacteria</taxon>
        <taxon>Pseudomonadati</taxon>
        <taxon>Pseudomonadota</taxon>
        <taxon>Betaproteobacteria</taxon>
        <taxon>Burkholderiales</taxon>
        <taxon>Comamonadaceae</taxon>
        <taxon>Ramlibacter</taxon>
    </lineage>
</organism>
<dbReference type="Proteomes" id="UP000297839">
    <property type="component" value="Unassembled WGS sequence"/>
</dbReference>
<protein>
    <submittedName>
        <fullName evidence="4">Zonular occludens toxin</fullName>
    </submittedName>
</protein>
<comment type="caution">
    <text evidence="4">The sequence shown here is derived from an EMBL/GenBank/DDBJ whole genome shotgun (WGS) entry which is preliminary data.</text>
</comment>
<dbReference type="AlphaFoldDB" id="A0A4Z0BI48"/>
<dbReference type="Pfam" id="PF05707">
    <property type="entry name" value="Zot"/>
    <property type="match status" value="1"/>
</dbReference>
<evidence type="ECO:0000313" key="4">
    <source>
        <dbReference type="EMBL" id="TFY99006.1"/>
    </source>
</evidence>
<keyword evidence="2" id="KW-0472">Membrane</keyword>
<evidence type="ECO:0000256" key="1">
    <source>
        <dbReference type="SAM" id="MobiDB-lite"/>
    </source>
</evidence>
<reference evidence="4 5" key="1">
    <citation type="submission" date="2019-03" db="EMBL/GenBank/DDBJ databases">
        <title>Ramlibacter sp. 18x22-1, whole genome shotgun sequence.</title>
        <authorList>
            <person name="Zhang X."/>
            <person name="Feng G."/>
            <person name="Zhu H."/>
        </authorList>
    </citation>
    <scope>NUCLEOTIDE SEQUENCE [LARGE SCALE GENOMIC DNA]</scope>
    <source>
        <strain evidence="4 5">18x22-1</strain>
    </source>
</reference>
<dbReference type="InterPro" id="IPR027417">
    <property type="entry name" value="P-loop_NTPase"/>
</dbReference>
<proteinExistence type="predicted"/>
<feature type="transmembrane region" description="Helical" evidence="2">
    <location>
        <begin position="192"/>
        <end position="210"/>
    </location>
</feature>
<keyword evidence="2" id="KW-1133">Transmembrane helix</keyword>
<evidence type="ECO:0000256" key="2">
    <source>
        <dbReference type="SAM" id="Phobius"/>
    </source>
</evidence>
<evidence type="ECO:0000313" key="5">
    <source>
        <dbReference type="Proteomes" id="UP000297839"/>
    </source>
</evidence>
<dbReference type="RefSeq" id="WP_135250725.1">
    <property type="nucleotide sequence ID" value="NZ_SMLK01000005.1"/>
</dbReference>
<name>A0A4Z0BI48_9BURK</name>
<dbReference type="OrthoDB" id="8809170at2"/>
<accession>A0A4Z0BI48</accession>
<feature type="compositionally biased region" description="Gly residues" evidence="1">
    <location>
        <begin position="331"/>
        <end position="341"/>
    </location>
</feature>
<sequence>MAIYLYTGAPGNGKTLLLLWDVERRRQAENRQVFYSGIRDLLLPWQMFGDEIDPQKPWETDASKWYELPVGSIIVIDEAQRLYRTRSMGSAVPPYVAALETHRHKGYDIYLVTQHPMLVDTNVRKLVETHRHLMRKFGSKWATIHEWKGVKENCDKTRKDSQETEFVYPKEVFTWYKSAEVHTHKMRVPRKVLLLAAMPFVLAGAAWLAWTKIAAVSGAKPVVAATAGGVSNGAVSVAGSSGVLPLSREAYAAAFQPRFDGLPYSAPRYDTITRPTRAPVPVGCVLYGGDGKGSFCITQQGTKFSPPLVTIRDYIAKGGLFLDFEPEAVAKGGGQSGGQSGGQAQRPAAAAAPGATPS</sequence>
<feature type="domain" description="Zona occludens toxin N-terminal" evidence="3">
    <location>
        <begin position="2"/>
        <end position="180"/>
    </location>
</feature>
<dbReference type="InterPro" id="IPR008900">
    <property type="entry name" value="Zot_N"/>
</dbReference>
<feature type="region of interest" description="Disordered" evidence="1">
    <location>
        <begin position="331"/>
        <end position="358"/>
    </location>
</feature>
<feature type="compositionally biased region" description="Low complexity" evidence="1">
    <location>
        <begin position="342"/>
        <end position="358"/>
    </location>
</feature>
<gene>
    <name evidence="4" type="ORF">EZ216_15700</name>
</gene>
<keyword evidence="5" id="KW-1185">Reference proteome</keyword>
<dbReference type="EMBL" id="SMLK01000005">
    <property type="protein sequence ID" value="TFY99006.1"/>
    <property type="molecule type" value="Genomic_DNA"/>
</dbReference>